<dbReference type="OrthoDB" id="9803716at2"/>
<reference evidence="2" key="1">
    <citation type="submission" date="2021-01" db="EMBL/GenBank/DDBJ databases">
        <title>Whole genome shotgun sequence of Planobispora rosea NBRC 15558.</title>
        <authorList>
            <person name="Komaki H."/>
            <person name="Tamura T."/>
        </authorList>
    </citation>
    <scope>NUCLEOTIDE SEQUENCE</scope>
    <source>
        <strain evidence="2">NBRC 15558</strain>
    </source>
</reference>
<evidence type="ECO:0000256" key="1">
    <source>
        <dbReference type="SAM" id="Coils"/>
    </source>
</evidence>
<comment type="caution">
    <text evidence="2">The sequence shown here is derived from an EMBL/GenBank/DDBJ whole genome shotgun (WGS) entry which is preliminary data.</text>
</comment>
<dbReference type="RefSeq" id="WP_141703499.1">
    <property type="nucleotide sequence ID" value="NZ_BMQP01000008.1"/>
</dbReference>
<gene>
    <name evidence="2" type="ORF">Pro02_27690</name>
</gene>
<sequence length="183" mass="20809">MRLERPEGVRPALAEIQVSGKTLENYRCHRENVPTTLRRIERLEAGRRVYDRALAGDSAHGWDALGSPDQAEEIRRRVAEMDEELAYWRELVAQAEADGVKIWSASDFRKGDFARYGGTWFEVVRVNTKSLTVPALIAGAGHRVLRAADSPYSWTDRLPYDKVTGRRPAEEIQAGRRESETDR</sequence>
<protein>
    <submittedName>
        <fullName evidence="2">Uncharacterized protein</fullName>
    </submittedName>
</protein>
<keyword evidence="1" id="KW-0175">Coiled coil</keyword>
<dbReference type="EMBL" id="BOOI01000023">
    <property type="protein sequence ID" value="GIH84361.1"/>
    <property type="molecule type" value="Genomic_DNA"/>
</dbReference>
<accession>A0A8J3WDY5</accession>
<evidence type="ECO:0000313" key="3">
    <source>
        <dbReference type="Proteomes" id="UP000655044"/>
    </source>
</evidence>
<evidence type="ECO:0000313" key="2">
    <source>
        <dbReference type="EMBL" id="GIH84361.1"/>
    </source>
</evidence>
<name>A0A8J3WDY5_PLARO</name>
<proteinExistence type="predicted"/>
<feature type="coiled-coil region" evidence="1">
    <location>
        <begin position="71"/>
        <end position="98"/>
    </location>
</feature>
<dbReference type="Proteomes" id="UP000655044">
    <property type="component" value="Unassembled WGS sequence"/>
</dbReference>
<keyword evidence="3" id="KW-1185">Reference proteome</keyword>
<dbReference type="AlphaFoldDB" id="A0A8J3WDY5"/>
<organism evidence="2 3">
    <name type="scientific">Planobispora rosea</name>
    <dbReference type="NCBI Taxonomy" id="35762"/>
    <lineage>
        <taxon>Bacteria</taxon>
        <taxon>Bacillati</taxon>
        <taxon>Actinomycetota</taxon>
        <taxon>Actinomycetes</taxon>
        <taxon>Streptosporangiales</taxon>
        <taxon>Streptosporangiaceae</taxon>
        <taxon>Planobispora</taxon>
    </lineage>
</organism>